<evidence type="ECO:0008006" key="3">
    <source>
        <dbReference type="Google" id="ProtNLM"/>
    </source>
</evidence>
<sequence length="263" mass="27172">MFVVSQLEGASKSVEDVIGGCGYPALFEAGVVVGANGSEVGDLLAAKAYHPSWVADRRQTDVFRPDGRSLGFQKVSELAHAAQCHIRVSPVPGVLLPRNTVAGHHTPLAAATSWADACRELIAPLLRRYSMSALTLEAADRIAAAGRKAAAENGTAMNIAIVDGGGHLVYFSRMDQAWLGSIDLALKKAKTSVLFCMPSSVLGEMSQPGGPVYGIEWSNDGLVSFGGGLPLTAVDGSIVGAVGVSGGTAEQDVQIAQACVQAL</sequence>
<protein>
    <recommendedName>
        <fullName evidence="3">Heme-binding protein</fullName>
    </recommendedName>
</protein>
<accession>A0ABQ4CW60</accession>
<evidence type="ECO:0000313" key="1">
    <source>
        <dbReference type="EMBL" id="GIF75538.1"/>
    </source>
</evidence>
<dbReference type="InterPro" id="IPR052517">
    <property type="entry name" value="GlcG_carb_metab_protein"/>
</dbReference>
<dbReference type="PANTHER" id="PTHR34309">
    <property type="entry name" value="SLR1406 PROTEIN"/>
    <property type="match status" value="1"/>
</dbReference>
<keyword evidence="2" id="KW-1185">Reference proteome</keyword>
<gene>
    <name evidence="1" type="ORF">Asi02nite_50560</name>
</gene>
<dbReference type="InterPro" id="IPR038084">
    <property type="entry name" value="PduO/GlcC-like_sf"/>
</dbReference>
<name>A0ABQ4CW60_9ACTN</name>
<comment type="caution">
    <text evidence="1">The sequence shown here is derived from an EMBL/GenBank/DDBJ whole genome shotgun (WGS) entry which is preliminary data.</text>
</comment>
<organism evidence="1 2">
    <name type="scientific">Asanoa siamensis</name>
    <dbReference type="NCBI Taxonomy" id="926357"/>
    <lineage>
        <taxon>Bacteria</taxon>
        <taxon>Bacillati</taxon>
        <taxon>Actinomycetota</taxon>
        <taxon>Actinomycetes</taxon>
        <taxon>Micromonosporales</taxon>
        <taxon>Micromonosporaceae</taxon>
        <taxon>Asanoa</taxon>
    </lineage>
</organism>
<reference evidence="1 2" key="1">
    <citation type="submission" date="2021-01" db="EMBL/GenBank/DDBJ databases">
        <title>Whole genome shotgun sequence of Asanoa siamensis NBRC 107932.</title>
        <authorList>
            <person name="Komaki H."/>
            <person name="Tamura T."/>
        </authorList>
    </citation>
    <scope>NUCLEOTIDE SEQUENCE [LARGE SCALE GENOMIC DNA]</scope>
    <source>
        <strain evidence="1 2">NBRC 107932</strain>
    </source>
</reference>
<evidence type="ECO:0000313" key="2">
    <source>
        <dbReference type="Proteomes" id="UP000604117"/>
    </source>
</evidence>
<proteinExistence type="predicted"/>
<dbReference type="EMBL" id="BONE01000044">
    <property type="protein sequence ID" value="GIF75538.1"/>
    <property type="molecule type" value="Genomic_DNA"/>
</dbReference>
<dbReference type="Pfam" id="PF03928">
    <property type="entry name" value="HbpS-like"/>
    <property type="match status" value="1"/>
</dbReference>
<dbReference type="PANTHER" id="PTHR34309:SF1">
    <property type="entry name" value="PROTEIN GLCG"/>
    <property type="match status" value="1"/>
</dbReference>
<dbReference type="InterPro" id="IPR005624">
    <property type="entry name" value="PduO/GlcC-like"/>
</dbReference>
<dbReference type="Proteomes" id="UP000604117">
    <property type="component" value="Unassembled WGS sequence"/>
</dbReference>
<dbReference type="SUPFAM" id="SSF143744">
    <property type="entry name" value="GlcG-like"/>
    <property type="match status" value="1"/>
</dbReference>
<dbReference type="Gene3D" id="3.30.450.150">
    <property type="entry name" value="Haem-degrading domain"/>
    <property type="match status" value="1"/>
</dbReference>